<evidence type="ECO:0000313" key="2">
    <source>
        <dbReference type="EMBL" id="AEF23840.1"/>
    </source>
</evidence>
<keyword evidence="1" id="KW-0732">Signal</keyword>
<gene>
    <name evidence="2" type="ordered locus">Psefu_3884</name>
</gene>
<evidence type="ECO:0000256" key="1">
    <source>
        <dbReference type="SAM" id="SignalP"/>
    </source>
</evidence>
<dbReference type="eggNOG" id="COG0790">
    <property type="taxonomic scope" value="Bacteria"/>
</dbReference>
<dbReference type="HOGENOM" id="CLU_555340_0_0_6"/>
<organism evidence="2 3">
    <name type="scientific">Pseudomonas fulva (strain 12-X)</name>
    <dbReference type="NCBI Taxonomy" id="743720"/>
    <lineage>
        <taxon>Bacteria</taxon>
        <taxon>Pseudomonadati</taxon>
        <taxon>Pseudomonadota</taxon>
        <taxon>Gammaproteobacteria</taxon>
        <taxon>Pseudomonadales</taxon>
        <taxon>Pseudomonadaceae</taxon>
        <taxon>Pseudomonas</taxon>
    </lineage>
</organism>
<feature type="chain" id="PRO_5003331124" description="Alginate biosynthesis protein AlgK" evidence="1">
    <location>
        <begin position="25"/>
        <end position="486"/>
    </location>
</feature>
<proteinExistence type="predicted"/>
<dbReference type="SUPFAM" id="SSF81901">
    <property type="entry name" value="HCP-like"/>
    <property type="match status" value="1"/>
</dbReference>
<reference evidence="2 3" key="1">
    <citation type="submission" date="2011-04" db="EMBL/GenBank/DDBJ databases">
        <title>Complete sequence of Pseudomonas fulva 12-X.</title>
        <authorList>
            <consortium name="US DOE Joint Genome Institute"/>
            <person name="Lucas S."/>
            <person name="Han J."/>
            <person name="Lapidus A."/>
            <person name="Cheng J.-F."/>
            <person name="Goodwin L."/>
            <person name="Pitluck S."/>
            <person name="Peters L."/>
            <person name="Mikhailova N."/>
            <person name="Pagani I."/>
            <person name="Davenport K."/>
            <person name="Han C."/>
            <person name="Tapia R."/>
            <person name="Land M."/>
            <person name="Hauser L."/>
            <person name="Kyrpides N."/>
            <person name="Ivanova N."/>
            <person name="Pagani I."/>
            <person name="Lcollab F.I."/>
            <person name="Woyke T."/>
        </authorList>
    </citation>
    <scope>NUCLEOTIDE SEQUENCE [LARGE SCALE GENOMIC DNA]</scope>
    <source>
        <strain evidence="3">12-X</strain>
    </source>
</reference>
<dbReference type="EMBL" id="CP002727">
    <property type="protein sequence ID" value="AEF23840.1"/>
    <property type="molecule type" value="Genomic_DNA"/>
</dbReference>
<sequence length="486" mass="54353">MKLLPPYATLLGTALLGISFSATAVAGQSLEQIRYALFKDPAAPVEADLRLLAERDRTAQHLLGNVLASDPARIREAAQVYQAAFDDGRGDIAALGSLARLLDRTPRLRLELADYMRDSLQRFPHDRDVRSLNASLEVFVTYPELFSIAQVNDLIALYDRSCLLQCSSDLYRAVLAERQQHPDEARTWYERAIMTDVRAVDRYYQLLGEQRDPLFAAFARSRIGEANRMPVEVVHRIGTQLDSISAERSVGLRYPLPPSQAELDRLPEAQRNARREQIDQVRTQIENEAKTLRGDALLWLDNAVNRGWVPAMVAKVNFMTSSPTENSAEDTAALIDRIAQTEPTRAKALRVSLYLVTSWSTLDPYQAQALINELATSRYRDAELLQGDLYSHGGLDEPDQYKALAIYQRIAAGGSSTAYYRMASVYASARAICYEPVKAYAYARVAVDYGDSRARSLVLELQRTLTPSELDKAQLLHATLLKDAPQ</sequence>
<evidence type="ECO:0008006" key="4">
    <source>
        <dbReference type="Google" id="ProtNLM"/>
    </source>
</evidence>
<dbReference type="RefSeq" id="WP_013792963.1">
    <property type="nucleotide sequence ID" value="NC_015556.1"/>
</dbReference>
<keyword evidence="3" id="KW-1185">Reference proteome</keyword>
<dbReference type="OrthoDB" id="6074988at2"/>
<dbReference type="KEGG" id="pfv:Psefu_3884"/>
<protein>
    <recommendedName>
        <fullName evidence="4">Alginate biosynthesis protein AlgK</fullName>
    </recommendedName>
</protein>
<dbReference type="Gene3D" id="1.25.40.10">
    <property type="entry name" value="Tetratricopeptide repeat domain"/>
    <property type="match status" value="1"/>
</dbReference>
<feature type="signal peptide" evidence="1">
    <location>
        <begin position="1"/>
        <end position="24"/>
    </location>
</feature>
<dbReference type="Proteomes" id="UP000000686">
    <property type="component" value="Chromosome"/>
</dbReference>
<name>F6AHD7_PSEF1</name>
<accession>F6AHD7</accession>
<dbReference type="InterPro" id="IPR011990">
    <property type="entry name" value="TPR-like_helical_dom_sf"/>
</dbReference>
<dbReference type="AlphaFoldDB" id="F6AHD7"/>
<dbReference type="STRING" id="743720.Psefu_3884"/>
<evidence type="ECO:0000313" key="3">
    <source>
        <dbReference type="Proteomes" id="UP000000686"/>
    </source>
</evidence>